<name>A0A380QMZ9_YERRU</name>
<evidence type="ECO:0000256" key="8">
    <source>
        <dbReference type="ARBA" id="ARBA00023136"/>
    </source>
</evidence>
<feature type="region of interest" description="Disordered" evidence="11">
    <location>
        <begin position="170"/>
        <end position="199"/>
    </location>
</feature>
<keyword evidence="7 12" id="KW-1133">Transmembrane helix</keyword>
<keyword evidence="3" id="KW-1003">Cell membrane</keyword>
<evidence type="ECO:0000256" key="11">
    <source>
        <dbReference type="SAM" id="MobiDB-lite"/>
    </source>
</evidence>
<dbReference type="GO" id="GO:0015627">
    <property type="term" value="C:type II protein secretion system complex"/>
    <property type="evidence" value="ECO:0007669"/>
    <property type="project" value="InterPro"/>
</dbReference>
<evidence type="ECO:0000256" key="7">
    <source>
        <dbReference type="ARBA" id="ARBA00022989"/>
    </source>
</evidence>
<keyword evidence="5" id="KW-0997">Cell inner membrane</keyword>
<dbReference type="SUPFAM" id="SSF54523">
    <property type="entry name" value="Pili subunits"/>
    <property type="match status" value="1"/>
</dbReference>
<evidence type="ECO:0000313" key="14">
    <source>
        <dbReference type="EMBL" id="SUQ00041.1"/>
    </source>
</evidence>
<dbReference type="InterPro" id="IPR012902">
    <property type="entry name" value="N_methyl_site"/>
</dbReference>
<comment type="similarity">
    <text evidence="9">Belongs to the GSP H family.</text>
</comment>
<keyword evidence="8 12" id="KW-0472">Membrane</keyword>
<evidence type="ECO:0000256" key="4">
    <source>
        <dbReference type="ARBA" id="ARBA00022481"/>
    </source>
</evidence>
<feature type="compositionally biased region" description="Polar residues" evidence="11">
    <location>
        <begin position="186"/>
        <end position="199"/>
    </location>
</feature>
<evidence type="ECO:0000256" key="6">
    <source>
        <dbReference type="ARBA" id="ARBA00022692"/>
    </source>
</evidence>
<dbReference type="Pfam" id="PF12019">
    <property type="entry name" value="GspH"/>
    <property type="match status" value="1"/>
</dbReference>
<feature type="domain" description="General secretion pathway GspH" evidence="13">
    <location>
        <begin position="46"/>
        <end position="170"/>
    </location>
</feature>
<dbReference type="OrthoDB" id="6076129at2"/>
<evidence type="ECO:0000256" key="2">
    <source>
        <dbReference type="ARBA" id="ARBA00021549"/>
    </source>
</evidence>
<gene>
    <name evidence="14" type="primary">yst1H</name>
    <name evidence="14" type="ORF">NCTC10476_01314</name>
</gene>
<evidence type="ECO:0000256" key="9">
    <source>
        <dbReference type="ARBA" id="ARBA00025772"/>
    </source>
</evidence>
<accession>A0A380QMZ9</accession>
<dbReference type="RefSeq" id="WP_045844477.1">
    <property type="nucleotide sequence ID" value="NZ_CABIHR010000012.1"/>
</dbReference>
<dbReference type="EMBL" id="UHJG01000001">
    <property type="protein sequence ID" value="SUQ00041.1"/>
    <property type="molecule type" value="Genomic_DNA"/>
</dbReference>
<keyword evidence="4" id="KW-0488">Methylation</keyword>
<dbReference type="NCBIfam" id="TIGR01708">
    <property type="entry name" value="typeII_sec_gspH"/>
    <property type="match status" value="1"/>
</dbReference>
<organism evidence="14 15">
    <name type="scientific">Yersinia ruckeri</name>
    <dbReference type="NCBI Taxonomy" id="29486"/>
    <lineage>
        <taxon>Bacteria</taxon>
        <taxon>Pseudomonadati</taxon>
        <taxon>Pseudomonadota</taxon>
        <taxon>Gammaproteobacteria</taxon>
        <taxon>Enterobacterales</taxon>
        <taxon>Yersiniaceae</taxon>
        <taxon>Yersinia</taxon>
    </lineage>
</organism>
<dbReference type="GO" id="GO:0005886">
    <property type="term" value="C:plasma membrane"/>
    <property type="evidence" value="ECO:0007669"/>
    <property type="project" value="UniProtKB-SubCell"/>
</dbReference>
<dbReference type="Gene3D" id="3.55.40.10">
    <property type="entry name" value="minor pseudopilin epsh domain"/>
    <property type="match status" value="1"/>
</dbReference>
<feature type="transmembrane region" description="Helical" evidence="12">
    <location>
        <begin position="12"/>
        <end position="33"/>
    </location>
</feature>
<evidence type="ECO:0000256" key="1">
    <source>
        <dbReference type="ARBA" id="ARBA00004377"/>
    </source>
</evidence>
<proteinExistence type="inferred from homology"/>
<dbReference type="InterPro" id="IPR049875">
    <property type="entry name" value="TypeII_GspH"/>
</dbReference>
<keyword evidence="6 12" id="KW-0812">Transmembrane</keyword>
<keyword evidence="15" id="KW-1185">Reference proteome</keyword>
<dbReference type="STRING" id="29486.UGYR_13860"/>
<dbReference type="InterPro" id="IPR002416">
    <property type="entry name" value="T2SS_protein-GspH"/>
</dbReference>
<evidence type="ECO:0000256" key="10">
    <source>
        <dbReference type="ARBA" id="ARBA00030775"/>
    </source>
</evidence>
<dbReference type="NCBIfam" id="TIGR02532">
    <property type="entry name" value="IV_pilin_GFxxxE"/>
    <property type="match status" value="1"/>
</dbReference>
<comment type="subcellular location">
    <subcellularLocation>
        <location evidence="1">Cell inner membrane</location>
        <topology evidence="1">Single-pass membrane protein</topology>
    </subcellularLocation>
</comment>
<sequence length="199" mass="22074">MHLRAATTKACGFTLMEIMLVLVLLGSMATLVLNSLSSSREINQETDRLAMALQWAAQQAEQDGKIYGLSVTNNTWQLMTLNGQPHDKGESYLWPSHYWHPISHRKLRPQHQLPESLSLELTLQDQPVPLSSTLDDSLANEPKIVFFPGGESSIFELTLTESDGQTRRITQQGIQPDAEAAPISDNALSHNQPKRTSSA</sequence>
<evidence type="ECO:0000256" key="3">
    <source>
        <dbReference type="ARBA" id="ARBA00022475"/>
    </source>
</evidence>
<dbReference type="InterPro" id="IPR045584">
    <property type="entry name" value="Pilin-like"/>
</dbReference>
<evidence type="ECO:0000256" key="12">
    <source>
        <dbReference type="SAM" id="Phobius"/>
    </source>
</evidence>
<protein>
    <recommendedName>
        <fullName evidence="2">Type II secretion system protein H</fullName>
    </recommendedName>
    <alternativeName>
        <fullName evidence="10">General secretion pathway protein H</fullName>
    </alternativeName>
</protein>
<evidence type="ECO:0000259" key="13">
    <source>
        <dbReference type="Pfam" id="PF12019"/>
    </source>
</evidence>
<dbReference type="AlphaFoldDB" id="A0A380QMZ9"/>
<evidence type="ECO:0000313" key="15">
    <source>
        <dbReference type="Proteomes" id="UP000255169"/>
    </source>
</evidence>
<dbReference type="Proteomes" id="UP000255169">
    <property type="component" value="Unassembled WGS sequence"/>
</dbReference>
<dbReference type="InterPro" id="IPR022346">
    <property type="entry name" value="T2SS_GspH"/>
</dbReference>
<reference evidence="14 15" key="1">
    <citation type="submission" date="2018-06" db="EMBL/GenBank/DDBJ databases">
        <authorList>
            <consortium name="Pathogen Informatics"/>
            <person name="Doyle S."/>
        </authorList>
    </citation>
    <scope>NUCLEOTIDE SEQUENCE [LARGE SCALE GENOMIC DNA]</scope>
    <source>
        <strain evidence="14 15">NCTC10476</strain>
    </source>
</reference>
<evidence type="ECO:0000256" key="5">
    <source>
        <dbReference type="ARBA" id="ARBA00022519"/>
    </source>
</evidence>
<dbReference type="PRINTS" id="PR00885">
    <property type="entry name" value="BCTERIALGSPH"/>
</dbReference>
<dbReference type="GO" id="GO:0015628">
    <property type="term" value="P:protein secretion by the type II secretion system"/>
    <property type="evidence" value="ECO:0007669"/>
    <property type="project" value="InterPro"/>
</dbReference>
<dbReference type="KEGG" id="yrb:UGYR_13860"/>